<dbReference type="PRINTS" id="PR00385">
    <property type="entry name" value="P450"/>
</dbReference>
<dbReference type="Gene3D" id="1.10.630.10">
    <property type="entry name" value="Cytochrome P450"/>
    <property type="match status" value="1"/>
</dbReference>
<protein>
    <recommendedName>
        <fullName evidence="4">Cytochrome P450</fullName>
    </recommendedName>
</protein>
<dbReference type="PRINTS" id="PR00463">
    <property type="entry name" value="EP450I"/>
</dbReference>
<dbReference type="AlphaFoldDB" id="A0A7S3NEQ5"/>
<dbReference type="PANTHER" id="PTHR24305">
    <property type="entry name" value="CYTOCHROME P450"/>
    <property type="match status" value="1"/>
</dbReference>
<comment type="similarity">
    <text evidence="1">Belongs to the cytochrome P450 family.</text>
</comment>
<dbReference type="CDD" id="cd00302">
    <property type="entry name" value="cytochrome_P450"/>
    <property type="match status" value="1"/>
</dbReference>
<keyword evidence="2" id="KW-0349">Heme</keyword>
<dbReference type="InterPro" id="IPR002401">
    <property type="entry name" value="Cyt_P450_E_grp-I"/>
</dbReference>
<keyword evidence="2" id="KW-0479">Metal-binding</keyword>
<dbReference type="GO" id="GO:0005506">
    <property type="term" value="F:iron ion binding"/>
    <property type="evidence" value="ECO:0007669"/>
    <property type="project" value="InterPro"/>
</dbReference>
<reference evidence="3" key="1">
    <citation type="submission" date="2021-01" db="EMBL/GenBank/DDBJ databases">
        <authorList>
            <person name="Corre E."/>
            <person name="Pelletier E."/>
            <person name="Niang G."/>
            <person name="Scheremetjew M."/>
            <person name="Finn R."/>
            <person name="Kale V."/>
            <person name="Holt S."/>
            <person name="Cochrane G."/>
            <person name="Meng A."/>
            <person name="Brown T."/>
            <person name="Cohen L."/>
        </authorList>
    </citation>
    <scope>NUCLEOTIDE SEQUENCE</scope>
    <source>
        <strain evidence="3">FSP1.4</strain>
    </source>
</reference>
<dbReference type="Pfam" id="PF00067">
    <property type="entry name" value="p450"/>
    <property type="match status" value="1"/>
</dbReference>
<accession>A0A7S3NEQ5</accession>
<feature type="binding site" description="axial binding residue" evidence="2">
    <location>
        <position position="160"/>
    </location>
    <ligand>
        <name>heme</name>
        <dbReference type="ChEBI" id="CHEBI:30413"/>
    </ligand>
    <ligandPart>
        <name>Fe</name>
        <dbReference type="ChEBI" id="CHEBI:18248"/>
    </ligandPart>
</feature>
<dbReference type="InterPro" id="IPR001128">
    <property type="entry name" value="Cyt_P450"/>
</dbReference>
<comment type="cofactor">
    <cofactor evidence="2">
        <name>heme</name>
        <dbReference type="ChEBI" id="CHEBI:30413"/>
    </cofactor>
</comment>
<organism evidence="3">
    <name type="scientific">Euplotes harpa</name>
    <dbReference type="NCBI Taxonomy" id="151035"/>
    <lineage>
        <taxon>Eukaryota</taxon>
        <taxon>Sar</taxon>
        <taxon>Alveolata</taxon>
        <taxon>Ciliophora</taxon>
        <taxon>Intramacronucleata</taxon>
        <taxon>Spirotrichea</taxon>
        <taxon>Hypotrichia</taxon>
        <taxon>Euplotida</taxon>
        <taxon>Euplotidae</taxon>
        <taxon>Euplotes</taxon>
    </lineage>
</organism>
<dbReference type="InterPro" id="IPR050121">
    <property type="entry name" value="Cytochrome_P450_monoxygenase"/>
</dbReference>
<dbReference type="PANTHER" id="PTHR24305:SF166">
    <property type="entry name" value="CYTOCHROME P450 12A4, MITOCHONDRIAL-RELATED"/>
    <property type="match status" value="1"/>
</dbReference>
<proteinExistence type="inferred from homology"/>
<dbReference type="EMBL" id="HBII01036933">
    <property type="protein sequence ID" value="CAE0356733.1"/>
    <property type="molecule type" value="Transcribed_RNA"/>
</dbReference>
<sequence length="214" mass="24795">MAILFAGHETTSKTFLSALLHLKRNPHVEKKLRQEFNEVLLENGKFTVHDLDSIICNDKLEELEYLTYFIKEVLRHDPPAARSLGYIAKSKFKLGDVFVPKGQVLVLNVLCSHYDEKQWREPMKFIPERFDPSSEYFRTPEGKPRDPLAWAPFTFGPRTCMGRALALMELKILMIYFMLSIDYEIDDETLKNDNVSYAILSPFALDIKITKVFA</sequence>
<evidence type="ECO:0008006" key="4">
    <source>
        <dbReference type="Google" id="ProtNLM"/>
    </source>
</evidence>
<dbReference type="InterPro" id="IPR036396">
    <property type="entry name" value="Cyt_P450_sf"/>
</dbReference>
<evidence type="ECO:0000256" key="1">
    <source>
        <dbReference type="ARBA" id="ARBA00010617"/>
    </source>
</evidence>
<gene>
    <name evidence="3" type="ORF">EHAR0213_LOCUS15650</name>
</gene>
<dbReference type="GO" id="GO:0016705">
    <property type="term" value="F:oxidoreductase activity, acting on paired donors, with incorporation or reduction of molecular oxygen"/>
    <property type="evidence" value="ECO:0007669"/>
    <property type="project" value="InterPro"/>
</dbReference>
<keyword evidence="2" id="KW-0408">Iron</keyword>
<evidence type="ECO:0000256" key="2">
    <source>
        <dbReference type="PIRSR" id="PIRSR602401-1"/>
    </source>
</evidence>
<evidence type="ECO:0000313" key="3">
    <source>
        <dbReference type="EMBL" id="CAE0356733.1"/>
    </source>
</evidence>
<name>A0A7S3NEQ5_9SPIT</name>
<dbReference type="GO" id="GO:0020037">
    <property type="term" value="F:heme binding"/>
    <property type="evidence" value="ECO:0007669"/>
    <property type="project" value="InterPro"/>
</dbReference>
<dbReference type="GO" id="GO:0004497">
    <property type="term" value="F:monooxygenase activity"/>
    <property type="evidence" value="ECO:0007669"/>
    <property type="project" value="InterPro"/>
</dbReference>
<dbReference type="SUPFAM" id="SSF48264">
    <property type="entry name" value="Cytochrome P450"/>
    <property type="match status" value="1"/>
</dbReference>